<sequence>MDYYIPDDINTAITKNKAHLGDFSLGKEMFEDSYTYFKNKLGKDLDGIYGEWIKSDAYAAYGGESLNLKKFRESIEKGMSREDAAFETITGKWAKEKGFTKVKFFDDPLEFTDKLPRFDKNNRVEVIFYR</sequence>
<evidence type="ECO:0000313" key="2">
    <source>
        <dbReference type="Proteomes" id="UP001228581"/>
    </source>
</evidence>
<accession>A0ABT7CFC9</accession>
<proteinExistence type="predicted"/>
<keyword evidence="2" id="KW-1185">Reference proteome</keyword>
<evidence type="ECO:0000313" key="1">
    <source>
        <dbReference type="EMBL" id="MDJ1492448.1"/>
    </source>
</evidence>
<name>A0ABT7CFC9_9BACT</name>
<gene>
    <name evidence="1" type="ORF">QNI19_05870</name>
</gene>
<organism evidence="1 2">
    <name type="scientific">Xanthocytophaga flava</name>
    <dbReference type="NCBI Taxonomy" id="3048013"/>
    <lineage>
        <taxon>Bacteria</taxon>
        <taxon>Pseudomonadati</taxon>
        <taxon>Bacteroidota</taxon>
        <taxon>Cytophagia</taxon>
        <taxon>Cytophagales</taxon>
        <taxon>Rhodocytophagaceae</taxon>
        <taxon>Xanthocytophaga</taxon>
    </lineage>
</organism>
<dbReference type="RefSeq" id="WP_313993300.1">
    <property type="nucleotide sequence ID" value="NZ_JASJOT010000002.1"/>
</dbReference>
<comment type="caution">
    <text evidence="1">The sequence shown here is derived from an EMBL/GenBank/DDBJ whole genome shotgun (WGS) entry which is preliminary data.</text>
</comment>
<dbReference type="Proteomes" id="UP001228581">
    <property type="component" value="Unassembled WGS sequence"/>
</dbReference>
<reference evidence="1 2" key="1">
    <citation type="submission" date="2023-05" db="EMBL/GenBank/DDBJ databases">
        <authorList>
            <person name="Zhang X."/>
        </authorList>
    </citation>
    <scope>NUCLEOTIDE SEQUENCE [LARGE SCALE GENOMIC DNA]</scope>
    <source>
        <strain evidence="1 2">DM2B3-1</strain>
    </source>
</reference>
<dbReference type="EMBL" id="JASJOT010000002">
    <property type="protein sequence ID" value="MDJ1492448.1"/>
    <property type="molecule type" value="Genomic_DNA"/>
</dbReference>
<protein>
    <submittedName>
        <fullName evidence="1">Uncharacterized protein</fullName>
    </submittedName>
</protein>